<dbReference type="Proteomes" id="UP000240542">
    <property type="component" value="Unassembled WGS sequence"/>
</dbReference>
<sequence>MKTYQAHAKRWKHEGELHIDGVGVTQAHRINEAEAMAREYVALDLAIPEGSFDVVVKDSTIDAETVSLR</sequence>
<dbReference type="EMBL" id="PYGA01000007">
    <property type="protein sequence ID" value="PSK97806.1"/>
    <property type="molecule type" value="Genomic_DNA"/>
</dbReference>
<dbReference type="OrthoDB" id="3731619at2"/>
<reference evidence="1 2" key="1">
    <citation type="submission" date="2018-03" db="EMBL/GenBank/DDBJ databases">
        <title>Genomic Encyclopedia of Archaeal and Bacterial Type Strains, Phase II (KMG-II): from individual species to whole genera.</title>
        <authorList>
            <person name="Goeker M."/>
        </authorList>
    </citation>
    <scope>NUCLEOTIDE SEQUENCE [LARGE SCALE GENOMIC DNA]</scope>
    <source>
        <strain evidence="1 2">DSM 45312</strain>
    </source>
</reference>
<organism evidence="1 2">
    <name type="scientific">Murinocardiopsis flavida</name>
    <dbReference type="NCBI Taxonomy" id="645275"/>
    <lineage>
        <taxon>Bacteria</taxon>
        <taxon>Bacillati</taxon>
        <taxon>Actinomycetota</taxon>
        <taxon>Actinomycetes</taxon>
        <taxon>Streptosporangiales</taxon>
        <taxon>Nocardiopsidaceae</taxon>
        <taxon>Murinocardiopsis</taxon>
    </lineage>
</organism>
<protein>
    <submittedName>
        <fullName evidence="1">Uncharacterized protein</fullName>
    </submittedName>
</protein>
<proteinExistence type="predicted"/>
<accession>A0A2P8DKR5</accession>
<dbReference type="AlphaFoldDB" id="A0A2P8DKR5"/>
<evidence type="ECO:0000313" key="2">
    <source>
        <dbReference type="Proteomes" id="UP000240542"/>
    </source>
</evidence>
<dbReference type="RefSeq" id="WP_106583127.1">
    <property type="nucleotide sequence ID" value="NZ_PYGA01000007.1"/>
</dbReference>
<name>A0A2P8DKR5_9ACTN</name>
<comment type="caution">
    <text evidence="1">The sequence shown here is derived from an EMBL/GenBank/DDBJ whole genome shotgun (WGS) entry which is preliminary data.</text>
</comment>
<gene>
    <name evidence="1" type="ORF">CLV63_107199</name>
</gene>
<keyword evidence="2" id="KW-1185">Reference proteome</keyword>
<evidence type="ECO:0000313" key="1">
    <source>
        <dbReference type="EMBL" id="PSK97806.1"/>
    </source>
</evidence>